<comment type="caution">
    <text evidence="1">The sequence shown here is derived from an EMBL/GenBank/DDBJ whole genome shotgun (WGS) entry which is preliminary data.</text>
</comment>
<dbReference type="EMBL" id="JAWXYG010000011">
    <property type="protein sequence ID" value="KAK4259331.1"/>
    <property type="molecule type" value="Genomic_DNA"/>
</dbReference>
<proteinExistence type="predicted"/>
<dbReference type="AlphaFoldDB" id="A0AAE1MGM4"/>
<protein>
    <submittedName>
        <fullName evidence="1">Uncharacterized protein</fullName>
    </submittedName>
</protein>
<gene>
    <name evidence="1" type="ORF">QN277_005673</name>
</gene>
<evidence type="ECO:0000313" key="2">
    <source>
        <dbReference type="Proteomes" id="UP001293593"/>
    </source>
</evidence>
<name>A0AAE1MGM4_9FABA</name>
<accession>A0AAE1MGM4</accession>
<dbReference type="Proteomes" id="UP001293593">
    <property type="component" value="Unassembled WGS sequence"/>
</dbReference>
<evidence type="ECO:0000313" key="1">
    <source>
        <dbReference type="EMBL" id="KAK4259331.1"/>
    </source>
</evidence>
<organism evidence="1 2">
    <name type="scientific">Acacia crassicarpa</name>
    <name type="common">northern wattle</name>
    <dbReference type="NCBI Taxonomy" id="499986"/>
    <lineage>
        <taxon>Eukaryota</taxon>
        <taxon>Viridiplantae</taxon>
        <taxon>Streptophyta</taxon>
        <taxon>Embryophyta</taxon>
        <taxon>Tracheophyta</taxon>
        <taxon>Spermatophyta</taxon>
        <taxon>Magnoliopsida</taxon>
        <taxon>eudicotyledons</taxon>
        <taxon>Gunneridae</taxon>
        <taxon>Pentapetalae</taxon>
        <taxon>rosids</taxon>
        <taxon>fabids</taxon>
        <taxon>Fabales</taxon>
        <taxon>Fabaceae</taxon>
        <taxon>Caesalpinioideae</taxon>
        <taxon>mimosoid clade</taxon>
        <taxon>Acacieae</taxon>
        <taxon>Acacia</taxon>
    </lineage>
</organism>
<keyword evidence="2" id="KW-1185">Reference proteome</keyword>
<sequence length="103" mass="11147">MYSHLNTQPELQNYNPMEAIRINGKEEVNRGFNGGKEDDEEGVGRGNEVQLLCSVLSPLLVEGEGKGVGDDGSSPATVVEGDVAGEIEDERRRCRSKVIEGKS</sequence>
<reference evidence="1" key="1">
    <citation type="submission" date="2023-10" db="EMBL/GenBank/DDBJ databases">
        <title>Chromosome-level genome of the transformable northern wattle, Acacia crassicarpa.</title>
        <authorList>
            <person name="Massaro I."/>
            <person name="Sinha N.R."/>
            <person name="Poethig S."/>
            <person name="Leichty A.R."/>
        </authorList>
    </citation>
    <scope>NUCLEOTIDE SEQUENCE</scope>
    <source>
        <strain evidence="1">Acra3RX</strain>
        <tissue evidence="1">Leaf</tissue>
    </source>
</reference>